<dbReference type="PANTHER" id="PTHR14382">
    <property type="entry name" value="MDM2-BINDING PROTEIN"/>
    <property type="match status" value="1"/>
</dbReference>
<evidence type="ECO:0000259" key="2">
    <source>
        <dbReference type="Pfam" id="PF14920"/>
    </source>
</evidence>
<dbReference type="GO" id="GO:0031396">
    <property type="term" value="P:regulation of protein ubiquitination"/>
    <property type="evidence" value="ECO:0007669"/>
    <property type="project" value="InterPro"/>
</dbReference>
<feature type="compositionally biased region" description="Low complexity" evidence="1">
    <location>
        <begin position="852"/>
        <end position="897"/>
    </location>
</feature>
<proteinExistence type="predicted"/>
<dbReference type="AlphaFoldDB" id="A0AAV4CSE8"/>
<feature type="compositionally biased region" description="Low complexity" evidence="1">
    <location>
        <begin position="818"/>
        <end position="828"/>
    </location>
</feature>
<dbReference type="InterPro" id="IPR029418">
    <property type="entry name" value="MTBP_C"/>
</dbReference>
<protein>
    <submittedName>
        <fullName evidence="3">Mdm2-binding protein</fullName>
    </submittedName>
</protein>
<reference evidence="3 4" key="1">
    <citation type="journal article" date="2021" name="Elife">
        <title>Chloroplast acquisition without the gene transfer in kleptoplastic sea slugs, Plakobranchus ocellatus.</title>
        <authorList>
            <person name="Maeda T."/>
            <person name="Takahashi S."/>
            <person name="Yoshida T."/>
            <person name="Shimamura S."/>
            <person name="Takaki Y."/>
            <person name="Nagai Y."/>
            <person name="Toyoda A."/>
            <person name="Suzuki Y."/>
            <person name="Arimoto A."/>
            <person name="Ishii H."/>
            <person name="Satoh N."/>
            <person name="Nishiyama T."/>
            <person name="Hasebe M."/>
            <person name="Maruyama T."/>
            <person name="Minagawa J."/>
            <person name="Obokata J."/>
            <person name="Shigenobu S."/>
        </authorList>
    </citation>
    <scope>NUCLEOTIDE SEQUENCE [LARGE SCALE GENOMIC DNA]</scope>
</reference>
<dbReference type="GO" id="GO:0007089">
    <property type="term" value="P:traversing start control point of mitotic cell cycle"/>
    <property type="evidence" value="ECO:0007669"/>
    <property type="project" value="TreeGrafter"/>
</dbReference>
<gene>
    <name evidence="3" type="ORF">PoB_006127800</name>
</gene>
<feature type="compositionally biased region" description="Basic residues" evidence="1">
    <location>
        <begin position="724"/>
        <end position="733"/>
    </location>
</feature>
<accession>A0AAV4CSE8</accession>
<feature type="region of interest" description="Disordered" evidence="1">
    <location>
        <begin position="642"/>
        <end position="744"/>
    </location>
</feature>
<feature type="domain" description="MDN2-binding protein C-terminal" evidence="2">
    <location>
        <begin position="773"/>
        <end position="970"/>
    </location>
</feature>
<evidence type="ECO:0000313" key="4">
    <source>
        <dbReference type="Proteomes" id="UP000735302"/>
    </source>
</evidence>
<dbReference type="EMBL" id="BLXT01006930">
    <property type="protein sequence ID" value="GFO34773.1"/>
    <property type="molecule type" value="Genomic_DNA"/>
</dbReference>
<keyword evidence="4" id="KW-1185">Reference proteome</keyword>
<feature type="compositionally biased region" description="Polar residues" evidence="1">
    <location>
        <begin position="829"/>
        <end position="838"/>
    </location>
</feature>
<dbReference type="Pfam" id="PF14920">
    <property type="entry name" value="MTBP_C"/>
    <property type="match status" value="1"/>
</dbReference>
<feature type="compositionally biased region" description="Low complexity" evidence="1">
    <location>
        <begin position="696"/>
        <end position="710"/>
    </location>
</feature>
<name>A0AAV4CSE8_9GAST</name>
<dbReference type="InterPro" id="IPR039061">
    <property type="entry name" value="MTBP"/>
</dbReference>
<evidence type="ECO:0000313" key="3">
    <source>
        <dbReference type="EMBL" id="GFO34773.1"/>
    </source>
</evidence>
<evidence type="ECO:0000256" key="1">
    <source>
        <dbReference type="SAM" id="MobiDB-lite"/>
    </source>
</evidence>
<dbReference type="PANTHER" id="PTHR14382:SF1">
    <property type="entry name" value="MDM2-BINDING PROTEIN"/>
    <property type="match status" value="1"/>
</dbReference>
<dbReference type="Proteomes" id="UP000735302">
    <property type="component" value="Unassembled WGS sequence"/>
</dbReference>
<feature type="region of interest" description="Disordered" evidence="1">
    <location>
        <begin position="777"/>
        <end position="904"/>
    </location>
</feature>
<dbReference type="GO" id="GO:0000776">
    <property type="term" value="C:kinetochore"/>
    <property type="evidence" value="ECO:0007669"/>
    <property type="project" value="TreeGrafter"/>
</dbReference>
<comment type="caution">
    <text evidence="3">The sequence shown here is derived from an EMBL/GenBank/DDBJ whole genome shotgun (WGS) entry which is preliminary data.</text>
</comment>
<feature type="compositionally biased region" description="Polar residues" evidence="1">
    <location>
        <begin position="777"/>
        <end position="793"/>
    </location>
</feature>
<organism evidence="3 4">
    <name type="scientific">Plakobranchus ocellatus</name>
    <dbReference type="NCBI Taxonomy" id="259542"/>
    <lineage>
        <taxon>Eukaryota</taxon>
        <taxon>Metazoa</taxon>
        <taxon>Spiralia</taxon>
        <taxon>Lophotrochozoa</taxon>
        <taxon>Mollusca</taxon>
        <taxon>Gastropoda</taxon>
        <taxon>Heterobranchia</taxon>
        <taxon>Euthyneura</taxon>
        <taxon>Panpulmonata</taxon>
        <taxon>Sacoglossa</taxon>
        <taxon>Placobranchoidea</taxon>
        <taxon>Plakobranchidae</taxon>
        <taxon>Plakobranchus</taxon>
    </lineage>
</organism>
<sequence>MSRILIASSDSSDSRLCIKRYLDKVQQQVKDVAQSETILGRVIMMDQDLYHVTRVVPEDGWAPLEDLKSLVNFNSESDGECFEAPSDAEWLLADCLHDIADSLPFTGASLRTIFFLNGGDSLPDDEDDRFVPLAGATRRLVEWHNGDVILVNKASDLPPSKEVLVDFGHCRVVNNQDDINTYLSCWEGKIAVVDRIEDKGSIFSGYTLNSDLWEQMLQQKVKLCVTNEETIKQQGPGKKRGKPETVKSQRITKPVCGRTIEVLQEVDLRTFPFFLVDSWTLDLDIQEGHTDVLIEYIQELHQVGLLARLRVYPDREEIPCCGDTDSLCTEAWKKTVLANSCEEPAEEFVAEDGFFMYFLLLRSVCPNSTSAAVAQVLLSPKEINRSVIEIMNKQALTERNQPEPEPVDCDIDVQVLKGEAFAKLLRQLQEHRDNTEKEIIDRTKGLVKNAAEKVQQEILSNARKVEDKITSEAFQDHPSLSEYMQQENRFGLQVPFKWVSEASIDPEKFPEKMALQAKVAKKVELQSYPSTDSLLGSFPISLEEMEKKRYTTEFEVNDILRMFDKDGSPMSPPFTPEKLEGRNLCRVDSTPDLDTPWPNSQSLQYHDIYYYMDENDLGLEKKYSKIRDKILEQDTRCTFVSPIKKKSQRLSKISPVRSSPRRRNSAQYLMTRSRSDSVRSSSPAAPHRVQDVFKQPSLSRHLPSSRRLSLTQNTPESIPSSSHSHSHSVRRHSNSSGQATPTSFFTQHFSSQPVSHSTPVLELPCRVSPRKRALSRSFSSANIQSAPTLSSKGDSPHLNLMKQVSRKKYHTTVTPQMSTSLSKSSKVSQAHQLSQDRSLLSDPPVRRSPRKSGTFSNSSSSLAGSSMQRQTSCTSLSSSVVDLDESSLQSQPGSQQQARMKRSDRHKLKLKNIITTVLEEKGVKEVDTIYAACFKNLFNVSMVLLKALTTSQNLTEEMKNVVHSQVTQIINLEKRRCGINL</sequence>
<dbReference type="GO" id="GO:0034501">
    <property type="term" value="P:protein localization to kinetochore"/>
    <property type="evidence" value="ECO:0007669"/>
    <property type="project" value="TreeGrafter"/>
</dbReference>